<keyword evidence="9" id="KW-1185">Reference proteome</keyword>
<dbReference type="NCBIfam" id="TIGR00138">
    <property type="entry name" value="rsmG_gidB"/>
    <property type="match status" value="1"/>
</dbReference>
<dbReference type="InterPro" id="IPR003682">
    <property type="entry name" value="rRNA_ssu_MeTfrase_G"/>
</dbReference>
<comment type="subcellular location">
    <subcellularLocation>
        <location evidence="6">Cytoplasm</location>
    </subcellularLocation>
</comment>
<evidence type="ECO:0000256" key="2">
    <source>
        <dbReference type="ARBA" id="ARBA00022552"/>
    </source>
</evidence>
<dbReference type="HAMAP" id="MF_00074">
    <property type="entry name" value="16SrRNA_methyltr_G"/>
    <property type="match status" value="1"/>
</dbReference>
<evidence type="ECO:0000256" key="6">
    <source>
        <dbReference type="HAMAP-Rule" id="MF_00074"/>
    </source>
</evidence>
<keyword evidence="2 6" id="KW-0698">rRNA processing</keyword>
<evidence type="ECO:0000313" key="8">
    <source>
        <dbReference type="EMBL" id="MBP0616448.1"/>
    </source>
</evidence>
<evidence type="ECO:0000256" key="7">
    <source>
        <dbReference type="SAM" id="MobiDB-lite"/>
    </source>
</evidence>
<evidence type="ECO:0000313" key="9">
    <source>
        <dbReference type="Proteomes" id="UP000678276"/>
    </source>
</evidence>
<dbReference type="InterPro" id="IPR029063">
    <property type="entry name" value="SAM-dependent_MTases_sf"/>
</dbReference>
<evidence type="ECO:0000256" key="4">
    <source>
        <dbReference type="ARBA" id="ARBA00022679"/>
    </source>
</evidence>
<feature type="binding site" evidence="6">
    <location>
        <begin position="181"/>
        <end position="182"/>
    </location>
    <ligand>
        <name>S-adenosyl-L-methionine</name>
        <dbReference type="ChEBI" id="CHEBI:59789"/>
    </ligand>
</feature>
<dbReference type="EMBL" id="JAGJCF010000007">
    <property type="protein sequence ID" value="MBP0616448.1"/>
    <property type="molecule type" value="Genomic_DNA"/>
</dbReference>
<comment type="caution">
    <text evidence="8">The sequence shown here is derived from an EMBL/GenBank/DDBJ whole genome shotgun (WGS) entry which is preliminary data.</text>
</comment>
<protein>
    <recommendedName>
        <fullName evidence="6">Ribosomal RNA small subunit methyltransferase G</fullName>
        <ecNumber evidence="6">2.1.1.170</ecNumber>
    </recommendedName>
    <alternativeName>
        <fullName evidence="6">16S rRNA 7-methylguanosine methyltransferase</fullName>
        <shortName evidence="6">16S rRNA m7G methyltransferase</shortName>
    </alternativeName>
</protein>
<dbReference type="Proteomes" id="UP000678276">
    <property type="component" value="Unassembled WGS sequence"/>
</dbReference>
<dbReference type="Pfam" id="PF02527">
    <property type="entry name" value="GidB"/>
    <property type="match status" value="1"/>
</dbReference>
<dbReference type="GO" id="GO:0008168">
    <property type="term" value="F:methyltransferase activity"/>
    <property type="evidence" value="ECO:0007669"/>
    <property type="project" value="UniProtKB-KW"/>
</dbReference>
<keyword evidence="4 6" id="KW-0808">Transferase</keyword>
<keyword evidence="3 6" id="KW-0489">Methyltransferase</keyword>
<sequence length="266" mass="29501">MRRDRPKRIHPSDRQYERARSDDRSWGEHESTVLRPKHRPKQDKDTKRTAPSAAEIAAQQAAGRTWFLSEFDVSRETMARLDVFVRLLTEWQARINLVAPATLGDVWRRHIADAMNLEKHLPAFSKAVDLGSGGGLPALVVAACRPQSVVDMVESSHKKAAFLAAAQREMGLTGRAHPVRIETAGQILAGADIVTARALAPLGDLLQMVAPHVSRETRCFFPKGRSHEQEIAAASAHWRFTMIIHVSEVEADSVVLEVADIGAMER</sequence>
<proteinExistence type="inferred from homology"/>
<feature type="binding site" evidence="6">
    <location>
        <position position="131"/>
    </location>
    <ligand>
        <name>S-adenosyl-L-methionine</name>
        <dbReference type="ChEBI" id="CHEBI:59789"/>
    </ligand>
</feature>
<feature type="binding site" evidence="6">
    <location>
        <position position="136"/>
    </location>
    <ligand>
        <name>S-adenosyl-L-methionine</name>
        <dbReference type="ChEBI" id="CHEBI:59789"/>
    </ligand>
</feature>
<gene>
    <name evidence="6 8" type="primary">rsmG</name>
    <name evidence="8" type="ORF">J6595_12735</name>
</gene>
<feature type="compositionally biased region" description="Basic and acidic residues" evidence="7">
    <location>
        <begin position="10"/>
        <end position="32"/>
    </location>
</feature>
<feature type="binding site" evidence="6">
    <location>
        <position position="197"/>
    </location>
    <ligand>
        <name>S-adenosyl-L-methionine</name>
        <dbReference type="ChEBI" id="CHEBI:59789"/>
    </ligand>
</feature>
<reference evidence="8 9" key="1">
    <citation type="submission" date="2021-04" db="EMBL/GenBank/DDBJ databases">
        <title>Whole genome sequence of Jiella sp. KSK16Y-1.</title>
        <authorList>
            <person name="Tuo L."/>
        </authorList>
    </citation>
    <scope>NUCLEOTIDE SEQUENCE [LARGE SCALE GENOMIC DNA]</scope>
    <source>
        <strain evidence="8 9">KSK16Y-1</strain>
    </source>
</reference>
<comment type="catalytic activity">
    <reaction evidence="6">
        <text>guanosine(527) in 16S rRNA + S-adenosyl-L-methionine = N(7)-methylguanosine(527) in 16S rRNA + S-adenosyl-L-homocysteine</text>
        <dbReference type="Rhea" id="RHEA:42732"/>
        <dbReference type="Rhea" id="RHEA-COMP:10209"/>
        <dbReference type="Rhea" id="RHEA-COMP:10210"/>
        <dbReference type="ChEBI" id="CHEBI:57856"/>
        <dbReference type="ChEBI" id="CHEBI:59789"/>
        <dbReference type="ChEBI" id="CHEBI:74269"/>
        <dbReference type="ChEBI" id="CHEBI:74480"/>
        <dbReference type="EC" id="2.1.1.170"/>
    </reaction>
</comment>
<comment type="similarity">
    <text evidence="6">Belongs to the methyltransferase superfamily. RNA methyltransferase RsmG family.</text>
</comment>
<dbReference type="SUPFAM" id="SSF53335">
    <property type="entry name" value="S-adenosyl-L-methionine-dependent methyltransferases"/>
    <property type="match status" value="1"/>
</dbReference>
<organism evidence="8 9">
    <name type="scientific">Jiella mangrovi</name>
    <dbReference type="NCBI Taxonomy" id="2821407"/>
    <lineage>
        <taxon>Bacteria</taxon>
        <taxon>Pseudomonadati</taxon>
        <taxon>Pseudomonadota</taxon>
        <taxon>Alphaproteobacteria</taxon>
        <taxon>Hyphomicrobiales</taxon>
        <taxon>Aurantimonadaceae</taxon>
        <taxon>Jiella</taxon>
    </lineage>
</organism>
<evidence type="ECO:0000256" key="3">
    <source>
        <dbReference type="ARBA" id="ARBA00022603"/>
    </source>
</evidence>
<dbReference type="PANTHER" id="PTHR31760:SF0">
    <property type="entry name" value="S-ADENOSYL-L-METHIONINE-DEPENDENT METHYLTRANSFERASES SUPERFAMILY PROTEIN"/>
    <property type="match status" value="1"/>
</dbReference>
<name>A0ABS4BI76_9HYPH</name>
<feature type="binding site" evidence="6">
    <location>
        <begin position="154"/>
        <end position="156"/>
    </location>
    <ligand>
        <name>S-adenosyl-L-methionine</name>
        <dbReference type="ChEBI" id="CHEBI:59789"/>
    </ligand>
</feature>
<dbReference type="PANTHER" id="PTHR31760">
    <property type="entry name" value="S-ADENOSYL-L-METHIONINE-DEPENDENT METHYLTRANSFERASES SUPERFAMILY PROTEIN"/>
    <property type="match status" value="1"/>
</dbReference>
<keyword evidence="5 6" id="KW-0949">S-adenosyl-L-methionine</keyword>
<evidence type="ECO:0000256" key="5">
    <source>
        <dbReference type="ARBA" id="ARBA00022691"/>
    </source>
</evidence>
<accession>A0ABS4BI76</accession>
<comment type="function">
    <text evidence="6">Specifically methylates the N7 position of guanine in position 527 of 16S rRNA.</text>
</comment>
<dbReference type="Gene3D" id="3.40.50.150">
    <property type="entry name" value="Vaccinia Virus protein VP39"/>
    <property type="match status" value="1"/>
</dbReference>
<dbReference type="GO" id="GO:0032259">
    <property type="term" value="P:methylation"/>
    <property type="evidence" value="ECO:0007669"/>
    <property type="project" value="UniProtKB-KW"/>
</dbReference>
<keyword evidence="1 6" id="KW-0963">Cytoplasm</keyword>
<evidence type="ECO:0000256" key="1">
    <source>
        <dbReference type="ARBA" id="ARBA00022490"/>
    </source>
</evidence>
<dbReference type="EC" id="2.1.1.170" evidence="6"/>
<feature type="region of interest" description="Disordered" evidence="7">
    <location>
        <begin position="1"/>
        <end position="52"/>
    </location>
</feature>
<dbReference type="RefSeq" id="WP_209594933.1">
    <property type="nucleotide sequence ID" value="NZ_JAGJCF010000007.1"/>
</dbReference>